<dbReference type="Pfam" id="PF13640">
    <property type="entry name" value="2OG-FeII_Oxy_3"/>
    <property type="match status" value="1"/>
</dbReference>
<dbReference type="PROSITE" id="PS00798">
    <property type="entry name" value="ALDOKETO_REDUCTASE_1"/>
    <property type="match status" value="1"/>
</dbReference>
<dbReference type="Pfam" id="PF00248">
    <property type="entry name" value="Aldo_ket_red"/>
    <property type="match status" value="1"/>
</dbReference>
<gene>
    <name evidence="7" type="primary">P100/11E</name>
    <name evidence="7" type="ORF">SNAT2548_LOCUS30969</name>
</gene>
<evidence type="ECO:0000256" key="4">
    <source>
        <dbReference type="SAM" id="SignalP"/>
    </source>
</evidence>
<dbReference type="InterPro" id="IPR044862">
    <property type="entry name" value="Pro_4_hyd_alph_FE2OG_OXY"/>
</dbReference>
<feature type="domain" description="NADP-dependent oxidoreductase" evidence="5">
    <location>
        <begin position="414"/>
        <end position="658"/>
    </location>
</feature>
<name>A0A812U217_9DINO</name>
<evidence type="ECO:0000256" key="2">
    <source>
        <dbReference type="ARBA" id="ARBA00022857"/>
    </source>
</evidence>
<reference evidence="7" key="1">
    <citation type="submission" date="2021-02" db="EMBL/GenBank/DDBJ databases">
        <authorList>
            <person name="Dougan E. K."/>
            <person name="Rhodes N."/>
            <person name="Thang M."/>
            <person name="Chan C."/>
        </authorList>
    </citation>
    <scope>NUCLEOTIDE SEQUENCE</scope>
</reference>
<dbReference type="GO" id="GO:0016616">
    <property type="term" value="F:oxidoreductase activity, acting on the CH-OH group of donors, NAD or NADP as acceptor"/>
    <property type="evidence" value="ECO:0007669"/>
    <property type="project" value="UniProtKB-ARBA"/>
</dbReference>
<keyword evidence="2" id="KW-0521">NADP</keyword>
<dbReference type="PRINTS" id="PR00069">
    <property type="entry name" value="ALDKETRDTASE"/>
</dbReference>
<dbReference type="InterPro" id="IPR018170">
    <property type="entry name" value="Aldo/ket_reductase_CS"/>
</dbReference>
<dbReference type="AlphaFoldDB" id="A0A812U217"/>
<evidence type="ECO:0000256" key="3">
    <source>
        <dbReference type="ARBA" id="ARBA00023002"/>
    </source>
</evidence>
<keyword evidence="3" id="KW-0560">Oxidoreductase</keyword>
<dbReference type="InterPro" id="IPR023210">
    <property type="entry name" value="NADP_OxRdtase_dom"/>
</dbReference>
<evidence type="ECO:0000259" key="6">
    <source>
        <dbReference type="Pfam" id="PF13640"/>
    </source>
</evidence>
<evidence type="ECO:0000259" key="5">
    <source>
        <dbReference type="Pfam" id="PF00248"/>
    </source>
</evidence>
<organism evidence="7 8">
    <name type="scientific">Symbiodinium natans</name>
    <dbReference type="NCBI Taxonomy" id="878477"/>
    <lineage>
        <taxon>Eukaryota</taxon>
        <taxon>Sar</taxon>
        <taxon>Alveolata</taxon>
        <taxon>Dinophyceae</taxon>
        <taxon>Suessiales</taxon>
        <taxon>Symbiodiniaceae</taxon>
        <taxon>Symbiodinium</taxon>
    </lineage>
</organism>
<sequence length="687" mass="75838">MFFALVLLSLGQLGTALPGGIPVVPIKGVQGPVDFPLLGIGTWQYNNTVAKTSRVVWQPLPLRVHDPQFRAGFQQNMAVVVAELPVKQRRSVVFAEEPSSPPPSSILSEQARLQRMMQRHEMSVSATRQQNLETIVPFARDCQKRLDSLHGWESHGIHLKQQEATEAMKVVEQFVLATSNSQFPVTVLDGVLHEDMCRAFIDVHEKVGFARPPSLLEHLVETSMEDFEDGEEEDLLVKLAYEQAKNTSELVQIESSDFADYLWEKLEHYLPERHQNDRGFATGVYEKCGVIPVFRFMRYQKGQGFKAHRDPSRSYVENPVKSSASTHGEPGIYKSFFTIALYLNDPAVFEGGKLNFVKVQVDQSGSKEYESQASVCPAVGRCALFAHDELHEGGGVQSGTKYMCQCDVLYKWVDTVISAFSLGYRHVDTAAIYQNQKGVGAALAEMKMERDEFFVTSKIPGGLNASATAAAADACLEELGLKFVDLMLIHFPADFGKNGSAKERQTEWTALENWAKSGKARAIGVSHYCRRQLDDVLKVATVPVAVNQVQYHVGMGTAPTTSTDDRDYMRAKGVLYQSFSPLCGPCNPPDNTELLNGTLITGIGARYNKTGPQVALRWLVQQGIPVIPKSHVAAHQKENADIFDFNLQAQDMAILTAAKRPAVGGGPSPQDSGDCGILEEEEKVMVV</sequence>
<dbReference type="Gene3D" id="3.20.20.100">
    <property type="entry name" value="NADP-dependent oxidoreductase domain"/>
    <property type="match status" value="1"/>
</dbReference>
<dbReference type="InterPro" id="IPR036812">
    <property type="entry name" value="NAD(P)_OxRdtase_dom_sf"/>
</dbReference>
<dbReference type="SUPFAM" id="SSF51430">
    <property type="entry name" value="NAD(P)-linked oxidoreductase"/>
    <property type="match status" value="1"/>
</dbReference>
<dbReference type="OrthoDB" id="69177at2759"/>
<dbReference type="InterPro" id="IPR020471">
    <property type="entry name" value="AKR"/>
</dbReference>
<comment type="caution">
    <text evidence="7">The sequence shown here is derived from an EMBL/GenBank/DDBJ whole genome shotgun (WGS) entry which is preliminary data.</text>
</comment>
<evidence type="ECO:0000256" key="1">
    <source>
        <dbReference type="ARBA" id="ARBA00007905"/>
    </source>
</evidence>
<dbReference type="PANTHER" id="PTHR43827">
    <property type="entry name" value="2,5-DIKETO-D-GLUCONIC ACID REDUCTASE"/>
    <property type="match status" value="1"/>
</dbReference>
<keyword evidence="8" id="KW-1185">Reference proteome</keyword>
<feature type="chain" id="PRO_5032676430" evidence="4">
    <location>
        <begin position="17"/>
        <end position="687"/>
    </location>
</feature>
<feature type="domain" description="Prolyl 4-hydroxylase alpha subunit Fe(2+) 2OG dioxygenase" evidence="6">
    <location>
        <begin position="295"/>
        <end position="404"/>
    </location>
</feature>
<evidence type="ECO:0000313" key="7">
    <source>
        <dbReference type="EMBL" id="CAE7551463.1"/>
    </source>
</evidence>
<feature type="signal peptide" evidence="4">
    <location>
        <begin position="1"/>
        <end position="16"/>
    </location>
</feature>
<comment type="similarity">
    <text evidence="1">Belongs to the aldo/keto reductase family.</text>
</comment>
<keyword evidence="4" id="KW-0732">Signal</keyword>
<dbReference type="PANTHER" id="PTHR43827:SF3">
    <property type="entry name" value="NADP-DEPENDENT OXIDOREDUCTASE DOMAIN-CONTAINING PROTEIN"/>
    <property type="match status" value="1"/>
</dbReference>
<dbReference type="CDD" id="cd19071">
    <property type="entry name" value="AKR_AKR1-5-like"/>
    <property type="match status" value="1"/>
</dbReference>
<protein>
    <submittedName>
        <fullName evidence="7">P100/11E protein</fullName>
    </submittedName>
</protein>
<evidence type="ECO:0000313" key="8">
    <source>
        <dbReference type="Proteomes" id="UP000604046"/>
    </source>
</evidence>
<proteinExistence type="inferred from homology"/>
<dbReference type="Gene3D" id="2.60.120.620">
    <property type="entry name" value="q2cbj1_9rhob like domain"/>
    <property type="match status" value="1"/>
</dbReference>
<dbReference type="Proteomes" id="UP000604046">
    <property type="component" value="Unassembled WGS sequence"/>
</dbReference>
<dbReference type="EMBL" id="CAJNDS010002634">
    <property type="protein sequence ID" value="CAE7551463.1"/>
    <property type="molecule type" value="Genomic_DNA"/>
</dbReference>
<accession>A0A812U217</accession>